<dbReference type="EMBL" id="CAJFDH010000005">
    <property type="protein sequence ID" value="CAD5223419.1"/>
    <property type="molecule type" value="Genomic_DNA"/>
</dbReference>
<dbReference type="OrthoDB" id="48314at2759"/>
<sequence>MVWSDAVDVIQHDMIVRLAYPLLKIERSTENSVTISLRDPENFFEVEFQSQEAASEFLEMTAQACEYARLRSSYTHGQLQFPQQRLTFETRVRHARYHFSPMHSRFPDCDYDGDWLDGQPHGKGQLKFPDERKYKGRFAFGQIDGMGEFFNNKPQFSDNTTGSATPSAQQSSLMNSFFYTQPKCVLDSVRWVKGRFKDGLLHGLGSATFATGDTYEGYWANGQMHGHGVFKAMGEDNIIVYVGGWQNGQKHGYGVQSTNKERYLGQWNESRRHGNGSLVTIDGVFHEGLFENDKFVNGRVVYEASNASWDPDTVVVFEGKFEDLNVAAGKGTLTLSRNNQIVGTMHGKILGNELSIANATYKHLTEGFEADEDFIMADGAKRGKYAVHEDEKWLELFQHFLDDELKVTNEEFLSALNEDIPVPSSVAEKAWNSLAASLAKLKQQKKVTVPDRLERIPDYNMEWSSSYYAMVSEYWNLCVHNDFHPLNRLMRGIIELFSCSYSSVGTHVMYDTAVLEFKTLMSRCYAVTRLLFVNLPTTKYMFSSVPTLADLNQDTTQSTSPASSIHTPETMSVGSLEQMEMAQAFEDPDQPTSSRYYNNDSSNMEDITLLETPCCDFIINYLFSVCYADLFTVYSERCEALDRRYWERLLHLNAHTDAHLLRYFDVKGELWPTDNDNISVLDAFSARVRARNKFYGSAVTRLQQISGVFNPTSKLAILAEAFSEITQNSLCSVAEFNGG</sequence>
<keyword evidence="1" id="KW-0677">Repeat</keyword>
<name>A0A811L595_9BILA</name>
<dbReference type="PANTHER" id="PTHR46089">
    <property type="entry name" value="ALSIN HOMOLOG"/>
    <property type="match status" value="1"/>
</dbReference>
<organism evidence="2 3">
    <name type="scientific">Bursaphelenchus okinawaensis</name>
    <dbReference type="NCBI Taxonomy" id="465554"/>
    <lineage>
        <taxon>Eukaryota</taxon>
        <taxon>Metazoa</taxon>
        <taxon>Ecdysozoa</taxon>
        <taxon>Nematoda</taxon>
        <taxon>Chromadorea</taxon>
        <taxon>Rhabditida</taxon>
        <taxon>Tylenchina</taxon>
        <taxon>Tylenchomorpha</taxon>
        <taxon>Aphelenchoidea</taxon>
        <taxon>Aphelenchoididae</taxon>
        <taxon>Bursaphelenchus</taxon>
    </lineage>
</organism>
<dbReference type="SUPFAM" id="SSF109993">
    <property type="entry name" value="VPS9 domain"/>
    <property type="match status" value="1"/>
</dbReference>
<protein>
    <submittedName>
        <fullName evidence="2">Uncharacterized protein</fullName>
    </submittedName>
</protein>
<dbReference type="AlphaFoldDB" id="A0A811L595"/>
<accession>A0A811L595</accession>
<dbReference type="GO" id="GO:0031267">
    <property type="term" value="F:small GTPase binding"/>
    <property type="evidence" value="ECO:0007669"/>
    <property type="project" value="TreeGrafter"/>
</dbReference>
<keyword evidence="3" id="KW-1185">Reference proteome</keyword>
<dbReference type="GO" id="GO:0016197">
    <property type="term" value="P:endosomal transport"/>
    <property type="evidence" value="ECO:0007669"/>
    <property type="project" value="TreeGrafter"/>
</dbReference>
<dbReference type="InterPro" id="IPR051984">
    <property type="entry name" value="Alsin"/>
</dbReference>
<dbReference type="PANTHER" id="PTHR46089:SF2">
    <property type="entry name" value="ALSIN HOMOLOG"/>
    <property type="match status" value="1"/>
</dbReference>
<reference evidence="2" key="1">
    <citation type="submission" date="2020-09" db="EMBL/GenBank/DDBJ databases">
        <authorList>
            <person name="Kikuchi T."/>
        </authorList>
    </citation>
    <scope>NUCLEOTIDE SEQUENCE</scope>
    <source>
        <strain evidence="2">SH1</strain>
    </source>
</reference>
<evidence type="ECO:0000313" key="3">
    <source>
        <dbReference type="Proteomes" id="UP000614601"/>
    </source>
</evidence>
<dbReference type="InterPro" id="IPR037191">
    <property type="entry name" value="VPS9_dom_sf"/>
</dbReference>
<evidence type="ECO:0000256" key="1">
    <source>
        <dbReference type="ARBA" id="ARBA00022737"/>
    </source>
</evidence>
<dbReference type="InterPro" id="IPR003409">
    <property type="entry name" value="MORN"/>
</dbReference>
<dbReference type="SMART" id="SM00698">
    <property type="entry name" value="MORN"/>
    <property type="match status" value="5"/>
</dbReference>
<dbReference type="SUPFAM" id="SSF82185">
    <property type="entry name" value="Histone H3 K4-specific methyltransferase SET7/9 N-terminal domain"/>
    <property type="match status" value="2"/>
</dbReference>
<proteinExistence type="predicted"/>
<dbReference type="Proteomes" id="UP000783686">
    <property type="component" value="Unassembled WGS sequence"/>
</dbReference>
<evidence type="ECO:0000313" key="2">
    <source>
        <dbReference type="EMBL" id="CAD5223419.1"/>
    </source>
</evidence>
<gene>
    <name evidence="2" type="ORF">BOKJ2_LOCUS10189</name>
</gene>
<dbReference type="Proteomes" id="UP000614601">
    <property type="component" value="Unassembled WGS sequence"/>
</dbReference>
<dbReference type="EMBL" id="CAJFCW020000005">
    <property type="protein sequence ID" value="CAG9117810.1"/>
    <property type="molecule type" value="Genomic_DNA"/>
</dbReference>
<dbReference type="Pfam" id="PF02493">
    <property type="entry name" value="MORN"/>
    <property type="match status" value="5"/>
</dbReference>
<dbReference type="GO" id="GO:0005085">
    <property type="term" value="F:guanyl-nucleotide exchange factor activity"/>
    <property type="evidence" value="ECO:0007669"/>
    <property type="project" value="TreeGrafter"/>
</dbReference>
<comment type="caution">
    <text evidence="2">The sequence shown here is derived from an EMBL/GenBank/DDBJ whole genome shotgun (WGS) entry which is preliminary data.</text>
</comment>
<dbReference type="Gene3D" id="2.20.110.10">
    <property type="entry name" value="Histone H3 K4-specific methyltransferase SET7/9 N-terminal domain"/>
    <property type="match status" value="3"/>
</dbReference>
<dbReference type="GO" id="GO:0005737">
    <property type="term" value="C:cytoplasm"/>
    <property type="evidence" value="ECO:0007669"/>
    <property type="project" value="TreeGrafter"/>
</dbReference>